<evidence type="ECO:0008006" key="3">
    <source>
        <dbReference type="Google" id="ProtNLM"/>
    </source>
</evidence>
<name>A0ABN0MYC7_9CHLA</name>
<dbReference type="EMBL" id="APJW01000004">
    <property type="protein sequence ID" value="EQM62261.1"/>
    <property type="molecule type" value="Genomic_DNA"/>
</dbReference>
<organism evidence="1 2">
    <name type="scientific">Chlamydia ibidis 10-1398/6</name>
    <dbReference type="NCBI Taxonomy" id="1046581"/>
    <lineage>
        <taxon>Bacteria</taxon>
        <taxon>Pseudomonadati</taxon>
        <taxon>Chlamydiota</taxon>
        <taxon>Chlamydiia</taxon>
        <taxon>Chlamydiales</taxon>
        <taxon>Chlamydiaceae</taxon>
        <taxon>Chlamydia/Chlamydophila group</taxon>
        <taxon>Chlamydia</taxon>
    </lineage>
</organism>
<proteinExistence type="predicted"/>
<protein>
    <recommendedName>
        <fullName evidence="3">Effector from type III secretion system family protein</fullName>
    </recommendedName>
</protein>
<dbReference type="Proteomes" id="UP000016064">
    <property type="component" value="Unassembled WGS sequence"/>
</dbReference>
<evidence type="ECO:0000313" key="2">
    <source>
        <dbReference type="Proteomes" id="UP000016064"/>
    </source>
</evidence>
<sequence length="770" mass="85860">MTINPYYLSFSRNITSALAGNQVDMSTCMSHAVCLFQELNEKTKGLKRALGLIQEVAPDTKSVLNDKDIFYIADNPVVFTEPAPAAPQDIPQLSELTTKILSDPNLAAAHLFIEGLEKNFQDWLKTEEEGGMTNPTEAEKNVVNEYQTKLSTIKQLFGLNKREVAVADDKYTQLYALPQQFVDAINKIPKKEAPPKTKVVHFWQNMMVIYNAMISLAYPVADNINVALAETSMNIDAANRLIGLIRQFTSTLKDLLNPIWGTTSDNLTITGGQHNALQGGMVQSYLMLGGLYRLMMQNYPNDPQDPNKLPQSLKDALDKFLDTMDVFTMGYANITGNGNVTLPEFLSLQYAFLTCVAEAGTNSSASGVESYKTALNREKAYWSQRKYSNFDVTAASAALSEFANNPVGTSSNIAIFLNSNGGNSTSQFNPLFFYQCIDLMTSQSQHVDTRQSFQAVLKGQEASIAAIQKQISAWEAAAADFHAKKDSMDPAKLNYFASMNKDKETFVTTSPLQVTYTSLMLDKYLPNQEHVLKTLGVQMTFSNKAAKYMNQIIKHISSFQSADVYYSLGIYLRQMNLQALTDPVSKAESVLSKETKRCQTDLTRCIKAKQEIETILNEIKTDKELTDSQRRELLLTITTYQSQFDDLIRNLGNLRSLLVGMTLTPVEKPDEVDEAFTITVNGKPSNEWVRQLSSFENFVIEGGKNGVVPGGEQQILNSLEATQQDYTTFNQNQQLALQLESASIQQEWTLVSAAMALLNQIFAKLTRRIR</sequence>
<dbReference type="RefSeq" id="WP_020370613.1">
    <property type="nucleotide sequence ID" value="NZ_APJW01000004.1"/>
</dbReference>
<dbReference type="Pfam" id="PF04518">
    <property type="entry name" value="Effector_1"/>
    <property type="match status" value="1"/>
</dbReference>
<evidence type="ECO:0000313" key="1">
    <source>
        <dbReference type="EMBL" id="EQM62261.1"/>
    </source>
</evidence>
<dbReference type="InterPro" id="IPR007606">
    <property type="entry name" value="T3SS_effector"/>
</dbReference>
<comment type="caution">
    <text evidence="1">The sequence shown here is derived from an EMBL/GenBank/DDBJ whole genome shotgun (WGS) entry which is preliminary data.</text>
</comment>
<reference evidence="1 2" key="1">
    <citation type="submission" date="2013-07" db="EMBL/GenBank/DDBJ databases">
        <title>Isolation of a new Chlamydia species from the feral Sacred Ibis (Threskiornis aethiopicus): Chlamydia ibidis.</title>
        <authorList>
            <person name="Vorimore F."/>
            <person name="Hsia R.-C."/>
            <person name="Huot-Creasy H."/>
            <person name="Bastian S."/>
            <person name="Deruyter L."/>
            <person name="Passet A."/>
            <person name="Sachse K."/>
            <person name="Bavoil P."/>
            <person name="Myers G."/>
            <person name="Laroucau K."/>
        </authorList>
    </citation>
    <scope>NUCLEOTIDE SEQUENCE [LARGE SCALE GENOMIC DNA]</scope>
    <source>
        <strain evidence="1 2">10-1398/6</strain>
    </source>
</reference>
<accession>A0ABN0MYC7</accession>
<keyword evidence="2" id="KW-1185">Reference proteome</keyword>
<gene>
    <name evidence="1" type="ORF">H359_1020</name>
</gene>